<dbReference type="EMBL" id="DF836292">
    <property type="protein sequence ID" value="GAN00850.1"/>
    <property type="molecule type" value="Genomic_DNA"/>
</dbReference>
<keyword evidence="3" id="KW-1185">Reference proteome</keyword>
<evidence type="ECO:0000313" key="3">
    <source>
        <dbReference type="Proteomes" id="UP000053815"/>
    </source>
</evidence>
<evidence type="ECO:0000313" key="2">
    <source>
        <dbReference type="EMBL" id="GAN00850.1"/>
    </source>
</evidence>
<gene>
    <name evidence="2" type="ORF">MAM1_0003d00274</name>
</gene>
<protein>
    <submittedName>
        <fullName evidence="2">Uncharacterized protein</fullName>
    </submittedName>
</protein>
<dbReference type="Proteomes" id="UP000053815">
    <property type="component" value="Unassembled WGS sequence"/>
</dbReference>
<dbReference type="AlphaFoldDB" id="A0A0C9LPJ3"/>
<evidence type="ECO:0000256" key="1">
    <source>
        <dbReference type="SAM" id="MobiDB-lite"/>
    </source>
</evidence>
<proteinExistence type="predicted"/>
<organism evidence="2">
    <name type="scientific">Mucor ambiguus</name>
    <dbReference type="NCBI Taxonomy" id="91626"/>
    <lineage>
        <taxon>Eukaryota</taxon>
        <taxon>Fungi</taxon>
        <taxon>Fungi incertae sedis</taxon>
        <taxon>Mucoromycota</taxon>
        <taxon>Mucoromycotina</taxon>
        <taxon>Mucoromycetes</taxon>
        <taxon>Mucorales</taxon>
        <taxon>Mucorineae</taxon>
        <taxon>Mucoraceae</taxon>
        <taxon>Mucor</taxon>
    </lineage>
</organism>
<accession>A0A0C9LPJ3</accession>
<name>A0A0C9LPJ3_9FUNG</name>
<sequence>MNSLLSWLFHYTPLYRLPNGNSFGASESRYVHTILGNELCIAKSLQNKSSINYFPTNSHPIVHYAAALKPQQKPANTSSSSHVPKRSKSGQQLSSTTSIPHSLTFHSFTLPTSSNSKPTLLAPPPFLSNNSRSTKHLRALYRPFGKPTTAPFLMMSLLSP</sequence>
<feature type="region of interest" description="Disordered" evidence="1">
    <location>
        <begin position="70"/>
        <end position="97"/>
    </location>
</feature>
<reference evidence="2" key="1">
    <citation type="submission" date="2014-09" db="EMBL/GenBank/DDBJ databases">
        <title>Draft genome sequence of an oleaginous Mucoromycotina fungus Mucor ambiguus NBRC6742.</title>
        <authorList>
            <person name="Takeda I."/>
            <person name="Yamane N."/>
            <person name="Morita T."/>
            <person name="Tamano K."/>
            <person name="Machida M."/>
            <person name="Baker S."/>
            <person name="Koike H."/>
        </authorList>
    </citation>
    <scope>NUCLEOTIDE SEQUENCE</scope>
    <source>
        <strain evidence="2">NBRC 6742</strain>
    </source>
</reference>